<gene>
    <name evidence="2" type="ORF">BEMITA_LOCUS5320</name>
</gene>
<dbReference type="EMBL" id="OU963864">
    <property type="protein sequence ID" value="CAH0386170.1"/>
    <property type="molecule type" value="Genomic_DNA"/>
</dbReference>
<organism evidence="2 3">
    <name type="scientific">Bemisia tabaci</name>
    <name type="common">Sweetpotato whitefly</name>
    <name type="synonym">Aleurodes tabaci</name>
    <dbReference type="NCBI Taxonomy" id="7038"/>
    <lineage>
        <taxon>Eukaryota</taxon>
        <taxon>Metazoa</taxon>
        <taxon>Ecdysozoa</taxon>
        <taxon>Arthropoda</taxon>
        <taxon>Hexapoda</taxon>
        <taxon>Insecta</taxon>
        <taxon>Pterygota</taxon>
        <taxon>Neoptera</taxon>
        <taxon>Paraneoptera</taxon>
        <taxon>Hemiptera</taxon>
        <taxon>Sternorrhyncha</taxon>
        <taxon>Aleyrodoidea</taxon>
        <taxon>Aleyrodidae</taxon>
        <taxon>Aleyrodinae</taxon>
        <taxon>Bemisia</taxon>
    </lineage>
</organism>
<evidence type="ECO:0000313" key="3">
    <source>
        <dbReference type="Proteomes" id="UP001152759"/>
    </source>
</evidence>
<proteinExistence type="predicted"/>
<keyword evidence="1" id="KW-0732">Signal</keyword>
<protein>
    <submittedName>
        <fullName evidence="2">Uncharacterized protein</fullName>
    </submittedName>
</protein>
<feature type="signal peptide" evidence="1">
    <location>
        <begin position="1"/>
        <end position="20"/>
    </location>
</feature>
<accession>A0A9P0A7C6</accession>
<dbReference type="PANTHER" id="PTHR11008">
    <property type="entry name" value="PROTEIN TAKEOUT-LIKE PROTEIN"/>
    <property type="match status" value="1"/>
</dbReference>
<reference evidence="2" key="1">
    <citation type="submission" date="2021-12" db="EMBL/GenBank/DDBJ databases">
        <authorList>
            <person name="King R."/>
        </authorList>
    </citation>
    <scope>NUCLEOTIDE SEQUENCE</scope>
</reference>
<dbReference type="Pfam" id="PF06585">
    <property type="entry name" value="JHBP"/>
    <property type="match status" value="1"/>
</dbReference>
<feature type="chain" id="PRO_5040401419" evidence="1">
    <location>
        <begin position="21"/>
        <end position="273"/>
    </location>
</feature>
<dbReference type="Gene3D" id="3.15.10.30">
    <property type="entry name" value="Haemolymph juvenile hormone binding protein"/>
    <property type="match status" value="1"/>
</dbReference>
<keyword evidence="3" id="KW-1185">Reference proteome</keyword>
<dbReference type="InterPro" id="IPR038606">
    <property type="entry name" value="To_sf"/>
</dbReference>
<evidence type="ECO:0000256" key="1">
    <source>
        <dbReference type="SAM" id="SignalP"/>
    </source>
</evidence>
<dbReference type="Proteomes" id="UP001152759">
    <property type="component" value="Chromosome 3"/>
</dbReference>
<sequence length="273" mass="30858">MGWTLLLLLLGVALVPLVSSVETIPFCEPIDINTVHTLHEDERADFGERETMAKMVSCILNRSLLNMVTDLTLTGLVRKLDPLYIGYLEYDIFEPDLGLNVSGSLHGFNVDNFSKLYVRNLAVDLRRMKSDVQLEFERVQATALYNISGLMNQANTTAELFGNGHFKANFSNVFVNASLSFAMPNLMLQMQGFDYDYEVGNFHVEMNGVFDDPFLSVLLNSMANDVGTRFLNERKPLIKKMIREQMNAFLSQVVVSQMVPQAPFVAKRSGRYF</sequence>
<dbReference type="InterPro" id="IPR010562">
    <property type="entry name" value="Haemolymph_juvenile_hormone-bd"/>
</dbReference>
<name>A0A9P0A7C6_BEMTA</name>
<dbReference type="PANTHER" id="PTHR11008:SF9">
    <property type="entry name" value="PROTEIN TAKEOUT-LIKE PROTEIN"/>
    <property type="match status" value="1"/>
</dbReference>
<evidence type="ECO:0000313" key="2">
    <source>
        <dbReference type="EMBL" id="CAH0386170.1"/>
    </source>
</evidence>
<dbReference type="SMART" id="SM00700">
    <property type="entry name" value="JHBP"/>
    <property type="match status" value="1"/>
</dbReference>
<dbReference type="AlphaFoldDB" id="A0A9P0A7C6"/>